<dbReference type="AlphaFoldDB" id="A0A9Q0G9I3"/>
<keyword evidence="1" id="KW-0863">Zinc-finger</keyword>
<dbReference type="GO" id="GO:0008270">
    <property type="term" value="F:zinc ion binding"/>
    <property type="evidence" value="ECO:0007669"/>
    <property type="project" value="UniProtKB-KW"/>
</dbReference>
<proteinExistence type="predicted"/>
<evidence type="ECO:0000313" key="4">
    <source>
        <dbReference type="Proteomes" id="UP001141552"/>
    </source>
</evidence>
<organism evidence="3 4">
    <name type="scientific">Turnera subulata</name>
    <dbReference type="NCBI Taxonomy" id="218843"/>
    <lineage>
        <taxon>Eukaryota</taxon>
        <taxon>Viridiplantae</taxon>
        <taxon>Streptophyta</taxon>
        <taxon>Embryophyta</taxon>
        <taxon>Tracheophyta</taxon>
        <taxon>Spermatophyta</taxon>
        <taxon>Magnoliopsida</taxon>
        <taxon>eudicotyledons</taxon>
        <taxon>Gunneridae</taxon>
        <taxon>Pentapetalae</taxon>
        <taxon>rosids</taxon>
        <taxon>fabids</taxon>
        <taxon>Malpighiales</taxon>
        <taxon>Passifloraceae</taxon>
        <taxon>Turnera</taxon>
    </lineage>
</organism>
<dbReference type="InterPro" id="IPR001878">
    <property type="entry name" value="Znf_CCHC"/>
</dbReference>
<dbReference type="PROSITE" id="PS50158">
    <property type="entry name" value="ZF_CCHC"/>
    <property type="match status" value="1"/>
</dbReference>
<dbReference type="EMBL" id="JAKUCV010001536">
    <property type="protein sequence ID" value="KAJ4845935.1"/>
    <property type="molecule type" value="Genomic_DNA"/>
</dbReference>
<gene>
    <name evidence="3" type="ORF">Tsubulata_008421</name>
</gene>
<dbReference type="InterPro" id="IPR025836">
    <property type="entry name" value="Zn_knuckle_CX2CX4HX4C"/>
</dbReference>
<comment type="caution">
    <text evidence="3">The sequence shown here is derived from an EMBL/GenBank/DDBJ whole genome shotgun (WGS) entry which is preliminary data.</text>
</comment>
<reference evidence="3" key="1">
    <citation type="submission" date="2022-02" db="EMBL/GenBank/DDBJ databases">
        <authorList>
            <person name="Henning P.M."/>
            <person name="McCubbin A.G."/>
            <person name="Shore J.S."/>
        </authorList>
    </citation>
    <scope>NUCLEOTIDE SEQUENCE</scope>
    <source>
        <strain evidence="3">F60SS</strain>
        <tissue evidence="3">Leaves</tissue>
    </source>
</reference>
<evidence type="ECO:0000259" key="2">
    <source>
        <dbReference type="PROSITE" id="PS50158"/>
    </source>
</evidence>
<evidence type="ECO:0000313" key="3">
    <source>
        <dbReference type="EMBL" id="KAJ4845935.1"/>
    </source>
</evidence>
<name>A0A9Q0G9I3_9ROSI</name>
<evidence type="ECO:0000256" key="1">
    <source>
        <dbReference type="PROSITE-ProRule" id="PRU00047"/>
    </source>
</evidence>
<dbReference type="Pfam" id="PF14392">
    <property type="entry name" value="zf-CCHC_4"/>
    <property type="match status" value="1"/>
</dbReference>
<keyword evidence="1" id="KW-0479">Metal-binding</keyword>
<feature type="domain" description="CCHC-type" evidence="2">
    <location>
        <begin position="101"/>
        <end position="116"/>
    </location>
</feature>
<protein>
    <recommendedName>
        <fullName evidence="2">CCHC-type domain-containing protein</fullName>
    </recommendedName>
</protein>
<keyword evidence="1" id="KW-0862">Zinc</keyword>
<accession>A0A9Q0G9I3</accession>
<keyword evidence="4" id="KW-1185">Reference proteome</keyword>
<sequence length="286" mass="32046">MGRHERQGVAKRSVRISGGAQRCCGGVCRPRVFLRPRRPHLPSSAAWRQRLYSLSLSHTTVPPQSATATTTEAESSTVTAAATAAQKHWVKIKYERLGEFCYRCGRITHTIRKCPRPPRQDEGMETESVLSVGPWMRAKEVVGKYYPGKKQNNGEEATVKETTLERENSYVEQTQAEEVNTHTTEVMNQEAPVEQQAQGVAVDATRKKRKAADVEVRGSAEIIAKRVHQGWINSMEELVAYHPTRSELERKKEMDSWVLGVTEQFEIALETDMTGDGSLALPSEPE</sequence>
<dbReference type="Proteomes" id="UP001141552">
    <property type="component" value="Unassembled WGS sequence"/>
</dbReference>
<dbReference type="GO" id="GO:0003676">
    <property type="term" value="F:nucleic acid binding"/>
    <property type="evidence" value="ECO:0007669"/>
    <property type="project" value="InterPro"/>
</dbReference>
<reference evidence="3" key="2">
    <citation type="journal article" date="2023" name="Plants (Basel)">
        <title>Annotation of the Turnera subulata (Passifloraceae) Draft Genome Reveals the S-Locus Evolved after the Divergence of Turneroideae from Passifloroideae in a Stepwise Manner.</title>
        <authorList>
            <person name="Henning P.M."/>
            <person name="Roalson E.H."/>
            <person name="Mir W."/>
            <person name="McCubbin A.G."/>
            <person name="Shore J.S."/>
        </authorList>
    </citation>
    <scope>NUCLEOTIDE SEQUENCE</scope>
    <source>
        <strain evidence="3">F60SS</strain>
    </source>
</reference>